<evidence type="ECO:0000313" key="4">
    <source>
        <dbReference type="EMBL" id="TKC99159.1"/>
    </source>
</evidence>
<comment type="function">
    <text evidence="2">Functions as a ribosomal silencing factor. Interacts with ribosomal protein uL14 (rplN), blocking formation of intersubunit bridge B8. Prevents association of the 30S and 50S ribosomal subunits and the formation of functional ribosomes, thus repressing translation.</text>
</comment>
<evidence type="ECO:0000256" key="2">
    <source>
        <dbReference type="HAMAP-Rule" id="MF_01477"/>
    </source>
</evidence>
<evidence type="ECO:0000256" key="3">
    <source>
        <dbReference type="SAM" id="MobiDB-lite"/>
    </source>
</evidence>
<dbReference type="InterPro" id="IPR043519">
    <property type="entry name" value="NT_sf"/>
</dbReference>
<dbReference type="InterPro" id="IPR004394">
    <property type="entry name" value="Iojap/RsfS/C7orf30"/>
</dbReference>
<dbReference type="Pfam" id="PF02410">
    <property type="entry name" value="RsfS"/>
    <property type="match status" value="1"/>
</dbReference>
<dbReference type="PANTHER" id="PTHR21043">
    <property type="entry name" value="IOJAP SUPERFAMILY ORTHOLOG"/>
    <property type="match status" value="1"/>
</dbReference>
<keyword evidence="5" id="KW-1185">Reference proteome</keyword>
<dbReference type="GO" id="GO:0042256">
    <property type="term" value="P:cytosolic ribosome assembly"/>
    <property type="evidence" value="ECO:0007669"/>
    <property type="project" value="UniProtKB-UniRule"/>
</dbReference>
<dbReference type="HAMAP" id="MF_01477">
    <property type="entry name" value="Iojap_RsfS"/>
    <property type="match status" value="1"/>
</dbReference>
<dbReference type="Proteomes" id="UP000309215">
    <property type="component" value="Unassembled WGS sequence"/>
</dbReference>
<dbReference type="GO" id="GO:0017148">
    <property type="term" value="P:negative regulation of translation"/>
    <property type="evidence" value="ECO:0007669"/>
    <property type="project" value="UniProtKB-UniRule"/>
</dbReference>
<dbReference type="GO" id="GO:0043023">
    <property type="term" value="F:ribosomal large subunit binding"/>
    <property type="evidence" value="ECO:0007669"/>
    <property type="project" value="TreeGrafter"/>
</dbReference>
<dbReference type="PANTHER" id="PTHR21043:SF0">
    <property type="entry name" value="MITOCHONDRIAL ASSEMBLY OF RIBOSOMAL LARGE SUBUNIT PROTEIN 1"/>
    <property type="match status" value="1"/>
</dbReference>
<dbReference type="EMBL" id="SSMQ01000060">
    <property type="protein sequence ID" value="TKC99159.1"/>
    <property type="molecule type" value="Genomic_DNA"/>
</dbReference>
<comment type="similarity">
    <text evidence="1 2">Belongs to the Iojap/RsfS family.</text>
</comment>
<feature type="compositionally biased region" description="Acidic residues" evidence="3">
    <location>
        <begin position="127"/>
        <end position="137"/>
    </location>
</feature>
<dbReference type="NCBIfam" id="TIGR00090">
    <property type="entry name" value="rsfS_iojap_ybeB"/>
    <property type="match status" value="1"/>
</dbReference>
<comment type="subcellular location">
    <subcellularLocation>
        <location evidence="2">Cytoplasm</location>
    </subcellularLocation>
</comment>
<comment type="subunit">
    <text evidence="2">Interacts with ribosomal protein uL14 (rplN).</text>
</comment>
<gene>
    <name evidence="2 4" type="primary">rsfS</name>
    <name evidence="4" type="ORF">E8A74_38995</name>
</gene>
<keyword evidence="2" id="KW-0678">Repressor</keyword>
<evidence type="ECO:0000256" key="1">
    <source>
        <dbReference type="ARBA" id="ARBA00010574"/>
    </source>
</evidence>
<name>A0A4U1IYI9_9BACT</name>
<feature type="region of interest" description="Disordered" evidence="3">
    <location>
        <begin position="103"/>
        <end position="137"/>
    </location>
</feature>
<keyword evidence="2" id="KW-0810">Translation regulation</keyword>
<dbReference type="AlphaFoldDB" id="A0A4U1IYI9"/>
<dbReference type="GO" id="GO:0090071">
    <property type="term" value="P:negative regulation of ribosome biogenesis"/>
    <property type="evidence" value="ECO:0007669"/>
    <property type="project" value="UniProtKB-UniRule"/>
</dbReference>
<accession>A0A4U1IYI9</accession>
<dbReference type="SUPFAM" id="SSF81301">
    <property type="entry name" value="Nucleotidyltransferase"/>
    <property type="match status" value="1"/>
</dbReference>
<comment type="caution">
    <text evidence="4">The sequence shown here is derived from an EMBL/GenBank/DDBJ whole genome shotgun (WGS) entry which is preliminary data.</text>
</comment>
<keyword evidence="2" id="KW-0963">Cytoplasm</keyword>
<protein>
    <recommendedName>
        <fullName evidence="2">Ribosomal silencing factor RsfS</fullName>
    </recommendedName>
</protein>
<organism evidence="4 5">
    <name type="scientific">Polyangium fumosum</name>
    <dbReference type="NCBI Taxonomy" id="889272"/>
    <lineage>
        <taxon>Bacteria</taxon>
        <taxon>Pseudomonadati</taxon>
        <taxon>Myxococcota</taxon>
        <taxon>Polyangia</taxon>
        <taxon>Polyangiales</taxon>
        <taxon>Polyangiaceae</taxon>
        <taxon>Polyangium</taxon>
    </lineage>
</organism>
<sequence length="137" mass="14803">MAVAGLDKKALGVEILDVRGRVDYADFLVLMTGRSDRHVGSIAQGIEEELGKKKIAPISVEGMSAATWVLLDYGDVVVHVFQEDARQLYDIEGLWMDASRVAVPEGEPGARPASQGNRAQADAGEGFGDDEDRTEEE</sequence>
<dbReference type="Gene3D" id="3.30.460.10">
    <property type="entry name" value="Beta Polymerase, domain 2"/>
    <property type="match status" value="1"/>
</dbReference>
<dbReference type="GO" id="GO:0005737">
    <property type="term" value="C:cytoplasm"/>
    <property type="evidence" value="ECO:0007669"/>
    <property type="project" value="UniProtKB-SubCell"/>
</dbReference>
<proteinExistence type="inferred from homology"/>
<dbReference type="OrthoDB" id="9793681at2"/>
<evidence type="ECO:0000313" key="5">
    <source>
        <dbReference type="Proteomes" id="UP000309215"/>
    </source>
</evidence>
<reference evidence="4 5" key="1">
    <citation type="submission" date="2019-04" db="EMBL/GenBank/DDBJ databases">
        <authorList>
            <person name="Li Y."/>
            <person name="Wang J."/>
        </authorList>
    </citation>
    <scope>NUCLEOTIDE SEQUENCE [LARGE SCALE GENOMIC DNA]</scope>
    <source>
        <strain evidence="4 5">DSM 14668</strain>
    </source>
</reference>